<dbReference type="AlphaFoldDB" id="A0A9K3K646"/>
<evidence type="ECO:0000256" key="2">
    <source>
        <dbReference type="PIRSR" id="PIRSR607702-2"/>
    </source>
</evidence>
<dbReference type="GO" id="GO:0101006">
    <property type="term" value="F:protein histidine phosphatase activity"/>
    <property type="evidence" value="ECO:0007669"/>
    <property type="project" value="TreeGrafter"/>
</dbReference>
<dbReference type="OrthoDB" id="10249612at2759"/>
<dbReference type="PANTHER" id="PTHR12258:SF5">
    <property type="entry name" value="BCDNA.GH02250-RELATED"/>
    <property type="match status" value="1"/>
</dbReference>
<dbReference type="GO" id="GO:0005829">
    <property type="term" value="C:cytosol"/>
    <property type="evidence" value="ECO:0007669"/>
    <property type="project" value="TreeGrafter"/>
</dbReference>
<dbReference type="EMBL" id="JAGRRH010000070">
    <property type="protein sequence ID" value="KAG7337907.1"/>
    <property type="molecule type" value="Genomic_DNA"/>
</dbReference>
<dbReference type="Pfam" id="PF05005">
    <property type="entry name" value="Ocnus"/>
    <property type="match status" value="1"/>
</dbReference>
<evidence type="ECO:0000313" key="6">
    <source>
        <dbReference type="Proteomes" id="UP000693970"/>
    </source>
</evidence>
<organism evidence="4 6">
    <name type="scientific">Nitzschia inconspicua</name>
    <dbReference type="NCBI Taxonomy" id="303405"/>
    <lineage>
        <taxon>Eukaryota</taxon>
        <taxon>Sar</taxon>
        <taxon>Stramenopiles</taxon>
        <taxon>Ochrophyta</taxon>
        <taxon>Bacillariophyta</taxon>
        <taxon>Bacillariophyceae</taxon>
        <taxon>Bacillariophycidae</taxon>
        <taxon>Bacillariales</taxon>
        <taxon>Bacillariaceae</taxon>
        <taxon>Nitzschia</taxon>
    </lineage>
</organism>
<name>A0A9K3K646_9STRA</name>
<evidence type="ECO:0000256" key="1">
    <source>
        <dbReference type="PIRSR" id="PIRSR607702-1"/>
    </source>
</evidence>
<feature type="compositionally biased region" description="Acidic residues" evidence="3">
    <location>
        <begin position="1"/>
        <end position="12"/>
    </location>
</feature>
<feature type="region of interest" description="Disordered" evidence="3">
    <location>
        <begin position="1"/>
        <end position="40"/>
    </location>
</feature>
<dbReference type="Proteomes" id="UP000693970">
    <property type="component" value="Unassembled WGS sequence"/>
</dbReference>
<proteinExistence type="predicted"/>
<protein>
    <submittedName>
        <fullName evidence="4">Janus/Ocnus family protein</fullName>
    </submittedName>
</protein>
<dbReference type="PANTHER" id="PTHR12258">
    <property type="entry name" value="JANUS-A/JANUS-B"/>
    <property type="match status" value="1"/>
</dbReference>
<feature type="binding site" evidence="2">
    <location>
        <position position="51"/>
    </location>
    <ligand>
        <name>substrate</name>
    </ligand>
</feature>
<feature type="compositionally biased region" description="Low complexity" evidence="3">
    <location>
        <begin position="14"/>
        <end position="35"/>
    </location>
</feature>
<sequence>MEEYTTNEEDQQEAARLQTRLRQQQQVSNDDVSSQEYQRLPNVSIDKGKHKYVLISAMTPSGERQHFVVSKKGAAYHRDAAEPFVEALERCGYKSIDIQGGGRIRFDPQNKTISVYGYSYGFGLADHALSKSVIVQDPRFHDYEVTWSNEGY</sequence>
<comment type="caution">
    <text evidence="4">The sequence shown here is derived from an EMBL/GenBank/DDBJ whole genome shotgun (WGS) entry which is preliminary data.</text>
</comment>
<keyword evidence="6" id="KW-1185">Reference proteome</keyword>
<accession>A0A9K3K646</accession>
<evidence type="ECO:0000313" key="5">
    <source>
        <dbReference type="EMBL" id="KAG7344429.1"/>
    </source>
</evidence>
<evidence type="ECO:0000313" key="4">
    <source>
        <dbReference type="EMBL" id="KAG7337907.1"/>
    </source>
</evidence>
<reference evidence="4" key="1">
    <citation type="journal article" date="2021" name="Sci. Rep.">
        <title>Diploid genomic architecture of Nitzschia inconspicua, an elite biomass production diatom.</title>
        <authorList>
            <person name="Oliver A."/>
            <person name="Podell S."/>
            <person name="Pinowska A."/>
            <person name="Traller J.C."/>
            <person name="Smith S.R."/>
            <person name="McClure R."/>
            <person name="Beliaev A."/>
            <person name="Bohutskyi P."/>
            <person name="Hill E.A."/>
            <person name="Rabines A."/>
            <person name="Zheng H."/>
            <person name="Allen L.Z."/>
            <person name="Kuo A."/>
            <person name="Grigoriev I.V."/>
            <person name="Allen A.E."/>
            <person name="Hazlebeck D."/>
            <person name="Allen E.E."/>
        </authorList>
    </citation>
    <scope>NUCLEOTIDE SEQUENCE</scope>
    <source>
        <strain evidence="4">Hildebrandi</strain>
    </source>
</reference>
<reference evidence="4" key="2">
    <citation type="submission" date="2021-04" db="EMBL/GenBank/DDBJ databases">
        <authorList>
            <person name="Podell S."/>
        </authorList>
    </citation>
    <scope>NUCLEOTIDE SEQUENCE</scope>
    <source>
        <strain evidence="4">Hildebrandi</strain>
    </source>
</reference>
<gene>
    <name evidence="5" type="ORF">IV203_022437</name>
    <name evidence="4" type="ORF">IV203_024596</name>
</gene>
<evidence type="ECO:0000256" key="3">
    <source>
        <dbReference type="SAM" id="MobiDB-lite"/>
    </source>
</evidence>
<dbReference type="InterPro" id="IPR007702">
    <property type="entry name" value="Janus"/>
</dbReference>
<dbReference type="EMBL" id="JAGRRH010000023">
    <property type="protein sequence ID" value="KAG7344429.1"/>
    <property type="molecule type" value="Genomic_DNA"/>
</dbReference>
<feature type="active site" description="Proton acceptor" evidence="1">
    <location>
        <position position="77"/>
    </location>
</feature>